<dbReference type="Proteomes" id="UP001056778">
    <property type="component" value="Chromosome 4"/>
</dbReference>
<name>A0ACB9T6S8_HOLOL</name>
<sequence length="455" mass="51785">MDVKKKIVNVLVLGETGVGKSTFINSFLNHTTYSKLEEATKHKLLYFIPPKFTLLNDDFNKTEIKIGSSSNEIDTPGESSTQYPVSYLFDINNKDVILRIIDTPGIGDTRGLQYDERNTENLLTFIGELDYLNCICILLKPNNSRLNVLFDYCIKHILLRLDKKIRTNIVFLFTNARSSFYTPGDTFTPLKVMLDEIKRNQDDDKIPLDSPNVFCVDNESFRYLAAKSSGVQFSQNDMELYSSSWDRSSTTYKRFIDYVASLPDIPMKGIVSVNESRRIVGRLAKPAVELMILQEKSLITLENHKKKLDEVRDNMTDLRNILYTPVIQYAIGKKTTSSVTKHTMNAGLQFSFLPPFVTVKLGYKYSNDTKLEDYVTAVETLVEDPKIKSLLDDETKAREAVKQQLQAIAELAQAYKQEARTILSAAAIFTNFLKENAILFGTDPLELYLKSLLEE</sequence>
<reference evidence="1" key="1">
    <citation type="submission" date="2022-04" db="EMBL/GenBank/DDBJ databases">
        <title>Chromosome-scale genome assembly of Holotrichia oblita Faldermann.</title>
        <authorList>
            <person name="Rongchong L."/>
        </authorList>
    </citation>
    <scope>NUCLEOTIDE SEQUENCE</scope>
    <source>
        <strain evidence="1">81SQS9</strain>
    </source>
</reference>
<accession>A0ACB9T6S8</accession>
<dbReference type="EMBL" id="CM043018">
    <property type="protein sequence ID" value="KAI4462508.1"/>
    <property type="molecule type" value="Genomic_DNA"/>
</dbReference>
<organism evidence="1 2">
    <name type="scientific">Holotrichia oblita</name>
    <name type="common">Chafer beetle</name>
    <dbReference type="NCBI Taxonomy" id="644536"/>
    <lineage>
        <taxon>Eukaryota</taxon>
        <taxon>Metazoa</taxon>
        <taxon>Ecdysozoa</taxon>
        <taxon>Arthropoda</taxon>
        <taxon>Hexapoda</taxon>
        <taxon>Insecta</taxon>
        <taxon>Pterygota</taxon>
        <taxon>Neoptera</taxon>
        <taxon>Endopterygota</taxon>
        <taxon>Coleoptera</taxon>
        <taxon>Polyphaga</taxon>
        <taxon>Scarabaeiformia</taxon>
        <taxon>Scarabaeidae</taxon>
        <taxon>Melolonthinae</taxon>
        <taxon>Holotrichia</taxon>
    </lineage>
</organism>
<keyword evidence="2" id="KW-1185">Reference proteome</keyword>
<comment type="caution">
    <text evidence="1">The sequence shown here is derived from an EMBL/GenBank/DDBJ whole genome shotgun (WGS) entry which is preliminary data.</text>
</comment>
<gene>
    <name evidence="1" type="ORF">MML48_4g00002583</name>
</gene>
<protein>
    <submittedName>
        <fullName evidence="1">50s ribosome-binding gtpase</fullName>
    </submittedName>
</protein>
<evidence type="ECO:0000313" key="2">
    <source>
        <dbReference type="Proteomes" id="UP001056778"/>
    </source>
</evidence>
<proteinExistence type="predicted"/>
<evidence type="ECO:0000313" key="1">
    <source>
        <dbReference type="EMBL" id="KAI4462508.1"/>
    </source>
</evidence>